<evidence type="ECO:0000259" key="1">
    <source>
        <dbReference type="Pfam" id="PF13354"/>
    </source>
</evidence>
<gene>
    <name evidence="2" type="ORF">VLY81_02575</name>
</gene>
<dbReference type="SUPFAM" id="SSF56601">
    <property type="entry name" value="beta-lactamase/transpeptidase-like"/>
    <property type="match status" value="1"/>
</dbReference>
<dbReference type="EMBL" id="CP141614">
    <property type="protein sequence ID" value="WRP15082.1"/>
    <property type="molecule type" value="Genomic_DNA"/>
</dbReference>
<name>A0ABZ1BSE0_9FIRM</name>
<sequence length="291" mass="32147">MAVDPTGQWRRLGLILGVLVLAALAVSRSGSPARATVVDYEPLRQQVQAFVESRPQRIGIYFKDLTSQQTWGIDEELPIPAASTVKVPIALYVNELVAQGRLRWSDRVRYERDLDLAGGAGVLQYDGIDGGTYSLRVLTNLLITISDNVAWRMLTRHLGKENIAAFMRSLGGRTVYPDGQNISTARDMGIYMEAVLGFAERQPELGERLLDDLAHTIWHVGLPGELPTDVRVAHKEGDITGVADDVGVVFARRPYILAIMSEGVPDIETGFADVARISRMVYDFQERLAGR</sequence>
<keyword evidence="3" id="KW-1185">Reference proteome</keyword>
<accession>A0ABZ1BSE0</accession>
<dbReference type="PANTHER" id="PTHR35333">
    <property type="entry name" value="BETA-LACTAMASE"/>
    <property type="match status" value="1"/>
</dbReference>
<dbReference type="PANTHER" id="PTHR35333:SF3">
    <property type="entry name" value="BETA-LACTAMASE-TYPE TRANSPEPTIDASE FOLD CONTAINING PROTEIN"/>
    <property type="match status" value="1"/>
</dbReference>
<keyword evidence="2" id="KW-0378">Hydrolase</keyword>
<feature type="domain" description="Beta-lactamase class A catalytic" evidence="1">
    <location>
        <begin position="59"/>
        <end position="260"/>
    </location>
</feature>
<protein>
    <submittedName>
        <fullName evidence="2">Serine hydrolase</fullName>
    </submittedName>
</protein>
<dbReference type="RefSeq" id="WP_324669471.1">
    <property type="nucleotide sequence ID" value="NZ_CP141614.1"/>
</dbReference>
<dbReference type="InterPro" id="IPR000871">
    <property type="entry name" value="Beta-lactam_class-A"/>
</dbReference>
<dbReference type="GO" id="GO:0016787">
    <property type="term" value="F:hydrolase activity"/>
    <property type="evidence" value="ECO:0007669"/>
    <property type="project" value="UniProtKB-KW"/>
</dbReference>
<dbReference type="InterPro" id="IPR012338">
    <property type="entry name" value="Beta-lactam/transpept-like"/>
</dbReference>
<dbReference type="Gene3D" id="3.40.710.10">
    <property type="entry name" value="DD-peptidase/beta-lactamase superfamily"/>
    <property type="match status" value="1"/>
</dbReference>
<dbReference type="Pfam" id="PF13354">
    <property type="entry name" value="Beta-lactamase2"/>
    <property type="match status" value="1"/>
</dbReference>
<dbReference type="Proteomes" id="UP001333102">
    <property type="component" value="Chromosome"/>
</dbReference>
<organism evidence="2 3">
    <name type="scientific">Geochorda subterranea</name>
    <dbReference type="NCBI Taxonomy" id="3109564"/>
    <lineage>
        <taxon>Bacteria</taxon>
        <taxon>Bacillati</taxon>
        <taxon>Bacillota</taxon>
        <taxon>Limnochordia</taxon>
        <taxon>Limnochordales</taxon>
        <taxon>Geochordaceae</taxon>
        <taxon>Geochorda</taxon>
    </lineage>
</organism>
<proteinExistence type="predicted"/>
<evidence type="ECO:0000313" key="3">
    <source>
        <dbReference type="Proteomes" id="UP001333102"/>
    </source>
</evidence>
<evidence type="ECO:0000313" key="2">
    <source>
        <dbReference type="EMBL" id="WRP15082.1"/>
    </source>
</evidence>
<dbReference type="InterPro" id="IPR045155">
    <property type="entry name" value="Beta-lactam_cat"/>
</dbReference>
<reference evidence="3" key="1">
    <citation type="submission" date="2023-12" db="EMBL/GenBank/DDBJ databases">
        <title>Novel isolates from deep terrestrial aquifers shed light on the physiology and ecology of the class Limnochordia.</title>
        <authorList>
            <person name="Karnachuk O.V."/>
            <person name="Lukina A.P."/>
            <person name="Avakyan M.R."/>
            <person name="Kadnikov V."/>
            <person name="Begmatov S."/>
            <person name="Beletsky A.V."/>
            <person name="Mardanov A.V."/>
            <person name="Ravin N.V."/>
        </authorList>
    </citation>
    <scope>NUCLEOTIDE SEQUENCE [LARGE SCALE GENOMIC DNA]</scope>
    <source>
        <strain evidence="3">LN</strain>
    </source>
</reference>